<dbReference type="OrthoDB" id="9958341at2"/>
<gene>
    <name evidence="1" type="ORF">GNP35_04135</name>
</gene>
<protein>
    <submittedName>
        <fullName evidence="1">Uncharacterized protein</fullName>
    </submittedName>
</protein>
<comment type="caution">
    <text evidence="1">The sequence shown here is derived from an EMBL/GenBank/DDBJ whole genome shotgun (WGS) entry which is preliminary data.</text>
</comment>
<sequence length="324" mass="36275">MPNNRYSIFELGYLHLPFYLSKPLSADAALAKSLVQLNLICPKPFTASYVGMFSQCMSLLSFGKLCVSADNNFLVSVNYKVNNRNDISEVPCISYEKVEERNVFVAPMVLSTNKIRFILPQQALSYKTSLSHLSVEVIESLIGLAPNNNELNARYLPPEYLDKTSKALLSETTLLIADYLSQDTQKSKLVMDYAKGVTRTHQPVSNIRHAIALLGMIRIYPVVCISEMKLLQQKNLAFGEYEVINKENVFAGIANGLSKLVSFSIPEYQELVSRVIFQGLMIIPKSRYAASIATLLGPNENEFYTLNDAFGKARIVDWARCSKS</sequence>
<evidence type="ECO:0000313" key="1">
    <source>
        <dbReference type="EMBL" id="MUH71740.1"/>
    </source>
</evidence>
<proteinExistence type="predicted"/>
<reference evidence="1 2" key="1">
    <citation type="submission" date="2019-11" db="EMBL/GenBank/DDBJ databases">
        <title>P. haliotis isolates from Z. marina roots.</title>
        <authorList>
            <person name="Cohen M."/>
            <person name="Jospin G."/>
            <person name="Eisen J.A."/>
            <person name="Coil D.A."/>
        </authorList>
    </citation>
    <scope>NUCLEOTIDE SEQUENCE [LARGE SCALE GENOMIC DNA]</scope>
    <source>
        <strain evidence="1 2">UCD-MCMsp1aY</strain>
    </source>
</reference>
<dbReference type="Proteomes" id="UP000439994">
    <property type="component" value="Unassembled WGS sequence"/>
</dbReference>
<name>A0A6N8F9Y7_9GAMM</name>
<organism evidence="1 2">
    <name type="scientific">Psychrosphaera haliotis</name>
    <dbReference type="NCBI Taxonomy" id="555083"/>
    <lineage>
        <taxon>Bacteria</taxon>
        <taxon>Pseudomonadati</taxon>
        <taxon>Pseudomonadota</taxon>
        <taxon>Gammaproteobacteria</taxon>
        <taxon>Alteromonadales</taxon>
        <taxon>Pseudoalteromonadaceae</taxon>
        <taxon>Psychrosphaera</taxon>
    </lineage>
</organism>
<dbReference type="RefSeq" id="WP_155694782.1">
    <property type="nucleotide sequence ID" value="NZ_WOCD01000002.1"/>
</dbReference>
<keyword evidence="2" id="KW-1185">Reference proteome</keyword>
<dbReference type="AlphaFoldDB" id="A0A6N8F9Y7"/>
<evidence type="ECO:0000313" key="2">
    <source>
        <dbReference type="Proteomes" id="UP000439994"/>
    </source>
</evidence>
<accession>A0A6N8F9Y7</accession>
<dbReference type="EMBL" id="WOCD01000002">
    <property type="protein sequence ID" value="MUH71740.1"/>
    <property type="molecule type" value="Genomic_DNA"/>
</dbReference>